<reference evidence="2 3" key="1">
    <citation type="submission" date="2014-04" db="EMBL/GenBank/DDBJ databases">
        <authorList>
            <consortium name="DOE Joint Genome Institute"/>
            <person name="Kuo A."/>
            <person name="Kohler A."/>
            <person name="Costa M.D."/>
            <person name="Nagy L.G."/>
            <person name="Floudas D."/>
            <person name="Copeland A."/>
            <person name="Barry K.W."/>
            <person name="Cichocki N."/>
            <person name="Veneault-Fourrey C."/>
            <person name="LaButti K."/>
            <person name="Lindquist E.A."/>
            <person name="Lipzen A."/>
            <person name="Lundell T."/>
            <person name="Morin E."/>
            <person name="Murat C."/>
            <person name="Sun H."/>
            <person name="Tunlid A."/>
            <person name="Henrissat B."/>
            <person name="Grigoriev I.V."/>
            <person name="Hibbett D.S."/>
            <person name="Martin F."/>
            <person name="Nordberg H.P."/>
            <person name="Cantor M.N."/>
            <person name="Hua S.X."/>
        </authorList>
    </citation>
    <scope>NUCLEOTIDE SEQUENCE [LARGE SCALE GENOMIC DNA]</scope>
    <source>
        <strain evidence="2 3">Marx 270</strain>
    </source>
</reference>
<dbReference type="Proteomes" id="UP000054217">
    <property type="component" value="Unassembled WGS sequence"/>
</dbReference>
<evidence type="ECO:0000313" key="3">
    <source>
        <dbReference type="Proteomes" id="UP000054217"/>
    </source>
</evidence>
<protein>
    <submittedName>
        <fullName evidence="2">Uncharacterized protein</fullName>
    </submittedName>
</protein>
<dbReference type="AlphaFoldDB" id="A0A0C3J7K4"/>
<dbReference type="InParanoid" id="A0A0C3J7K4"/>
<name>A0A0C3J7K4_PISTI</name>
<accession>A0A0C3J7K4</accession>
<keyword evidence="3" id="KW-1185">Reference proteome</keyword>
<evidence type="ECO:0000313" key="2">
    <source>
        <dbReference type="EMBL" id="KIO05033.1"/>
    </source>
</evidence>
<gene>
    <name evidence="2" type="ORF">M404DRAFT_25647</name>
</gene>
<dbReference type="EMBL" id="KN831968">
    <property type="protein sequence ID" value="KIO05033.1"/>
    <property type="molecule type" value="Genomic_DNA"/>
</dbReference>
<evidence type="ECO:0000256" key="1">
    <source>
        <dbReference type="SAM" id="MobiDB-lite"/>
    </source>
</evidence>
<feature type="region of interest" description="Disordered" evidence="1">
    <location>
        <begin position="190"/>
        <end position="213"/>
    </location>
</feature>
<dbReference type="HOGENOM" id="CLU_043974_0_0_1"/>
<organism evidence="2 3">
    <name type="scientific">Pisolithus tinctorius Marx 270</name>
    <dbReference type="NCBI Taxonomy" id="870435"/>
    <lineage>
        <taxon>Eukaryota</taxon>
        <taxon>Fungi</taxon>
        <taxon>Dikarya</taxon>
        <taxon>Basidiomycota</taxon>
        <taxon>Agaricomycotina</taxon>
        <taxon>Agaricomycetes</taxon>
        <taxon>Agaricomycetidae</taxon>
        <taxon>Boletales</taxon>
        <taxon>Sclerodermatineae</taxon>
        <taxon>Pisolithaceae</taxon>
        <taxon>Pisolithus</taxon>
    </lineage>
</organism>
<reference evidence="3" key="2">
    <citation type="submission" date="2015-01" db="EMBL/GenBank/DDBJ databases">
        <title>Evolutionary Origins and Diversification of the Mycorrhizal Mutualists.</title>
        <authorList>
            <consortium name="DOE Joint Genome Institute"/>
            <consortium name="Mycorrhizal Genomics Consortium"/>
            <person name="Kohler A."/>
            <person name="Kuo A."/>
            <person name="Nagy L.G."/>
            <person name="Floudas D."/>
            <person name="Copeland A."/>
            <person name="Barry K.W."/>
            <person name="Cichocki N."/>
            <person name="Veneault-Fourrey C."/>
            <person name="LaButti K."/>
            <person name="Lindquist E.A."/>
            <person name="Lipzen A."/>
            <person name="Lundell T."/>
            <person name="Morin E."/>
            <person name="Murat C."/>
            <person name="Riley R."/>
            <person name="Ohm R."/>
            <person name="Sun H."/>
            <person name="Tunlid A."/>
            <person name="Henrissat B."/>
            <person name="Grigoriev I.V."/>
            <person name="Hibbett D.S."/>
            <person name="Martin F."/>
        </authorList>
    </citation>
    <scope>NUCLEOTIDE SEQUENCE [LARGE SCALE GENOMIC DNA]</scope>
    <source>
        <strain evidence="3">Marx 270</strain>
    </source>
</reference>
<proteinExistence type="predicted"/>
<sequence>MEVEKATLWEQIAVALASLVAEARCMPDDWEDMREEMMMWLRCWEEKTVDTADTPVLAEANDLYEWWTTEEVELHAKAEQDIQMGEETMVELGDDSAVKMSHVEVPQPAHKAIAESDKEEHCKGAPCIRPSGKTCDGCTKMKQGCEKSSKGVGKRAQAGASVVQSTKVAKASPSKWTNDDDDDIMEVVKSRAHGKGKAPVHGGLDGKTAMALS</sequence>